<keyword evidence="2" id="KW-0539">Nucleus</keyword>
<evidence type="ECO:0000256" key="2">
    <source>
        <dbReference type="ARBA" id="ARBA00023242"/>
    </source>
</evidence>
<dbReference type="Proteomes" id="UP000644660">
    <property type="component" value="Unassembled WGS sequence"/>
</dbReference>
<evidence type="ECO:0000256" key="1">
    <source>
        <dbReference type="ARBA" id="ARBA00004123"/>
    </source>
</evidence>
<feature type="region of interest" description="Disordered" evidence="3">
    <location>
        <begin position="37"/>
        <end position="80"/>
    </location>
</feature>
<feature type="region of interest" description="Disordered" evidence="3">
    <location>
        <begin position="105"/>
        <end position="151"/>
    </location>
</feature>
<comment type="caution">
    <text evidence="5">The sequence shown here is derived from an EMBL/GenBank/DDBJ whole genome shotgun (WGS) entry which is preliminary data.</text>
</comment>
<gene>
    <name evidence="5" type="ORF">KABA2_04S00924</name>
</gene>
<dbReference type="GeneID" id="64857189"/>
<evidence type="ECO:0000313" key="6">
    <source>
        <dbReference type="Proteomes" id="UP000644660"/>
    </source>
</evidence>
<dbReference type="Pfam" id="PF10187">
    <property type="entry name" value="FAM192A_Fyv6_N"/>
    <property type="match status" value="1"/>
</dbReference>
<feature type="compositionally biased region" description="Polar residues" evidence="3">
    <location>
        <begin position="62"/>
        <end position="72"/>
    </location>
</feature>
<comment type="subcellular location">
    <subcellularLocation>
        <location evidence="1">Nucleus</location>
    </subcellularLocation>
</comment>
<dbReference type="GO" id="GO:0005634">
    <property type="term" value="C:nucleus"/>
    <property type="evidence" value="ECO:0007669"/>
    <property type="project" value="UniProtKB-SubCell"/>
</dbReference>
<dbReference type="InterPro" id="IPR019331">
    <property type="entry name" value="FAM192A/Fyv6_N"/>
</dbReference>
<sequence>MQPDQIDKSMVTDIRPVNDARKKKLTFISEGSADIEVQKNSEERAQEKYETEKLRRTRKSLSDQLRSNSASKQKAFKNEVRKREKFNRLSREELNFFKDVKEKEKREENEMETYLAQKTESFDKRKRNAEKKINSNDETDDVIKSTSANEQNDLISNKVIKKKHKKIKLKIKTLGSNQK</sequence>
<dbReference type="AlphaFoldDB" id="A0A8H2VFF8"/>
<dbReference type="EMBL" id="CAEFZW010000004">
    <property type="protein sequence ID" value="CAB4254203.1"/>
    <property type="molecule type" value="Genomic_DNA"/>
</dbReference>
<evidence type="ECO:0000256" key="3">
    <source>
        <dbReference type="SAM" id="MobiDB-lite"/>
    </source>
</evidence>
<evidence type="ECO:0000313" key="5">
    <source>
        <dbReference type="EMBL" id="CAB4254203.1"/>
    </source>
</evidence>
<reference evidence="5 6" key="1">
    <citation type="submission" date="2020-05" db="EMBL/GenBank/DDBJ databases">
        <authorList>
            <person name="Casaregola S."/>
            <person name="Devillers H."/>
            <person name="Grondin C."/>
        </authorList>
    </citation>
    <scope>NUCLEOTIDE SEQUENCE [LARGE SCALE GENOMIC DNA]</scope>
    <source>
        <strain evidence="5 6">CLIB 1767</strain>
    </source>
</reference>
<organism evidence="5 6">
    <name type="scientific">Maudiozyma barnettii</name>
    <dbReference type="NCBI Taxonomy" id="61262"/>
    <lineage>
        <taxon>Eukaryota</taxon>
        <taxon>Fungi</taxon>
        <taxon>Dikarya</taxon>
        <taxon>Ascomycota</taxon>
        <taxon>Saccharomycotina</taxon>
        <taxon>Saccharomycetes</taxon>
        <taxon>Saccharomycetales</taxon>
        <taxon>Saccharomycetaceae</taxon>
        <taxon>Maudiozyma</taxon>
    </lineage>
</organism>
<feature type="compositionally biased region" description="Basic and acidic residues" evidence="3">
    <location>
        <begin position="37"/>
        <end position="54"/>
    </location>
</feature>
<keyword evidence="6" id="KW-1185">Reference proteome</keyword>
<evidence type="ECO:0000259" key="4">
    <source>
        <dbReference type="Pfam" id="PF10187"/>
    </source>
</evidence>
<dbReference type="OrthoDB" id="4036151at2759"/>
<accession>A0A8H2VFF8</accession>
<protein>
    <recommendedName>
        <fullName evidence="4">FAM192A/Fyv6 N-terminal domain-containing protein</fullName>
    </recommendedName>
</protein>
<feature type="domain" description="FAM192A/Fyv6 N-terminal" evidence="4">
    <location>
        <begin position="33"/>
        <end position="122"/>
    </location>
</feature>
<dbReference type="RefSeq" id="XP_041406047.1">
    <property type="nucleotide sequence ID" value="XM_041550113.1"/>
</dbReference>
<proteinExistence type="predicted"/>
<name>A0A8H2VFF8_9SACH</name>